<feature type="compositionally biased region" description="Basic residues" evidence="1">
    <location>
        <begin position="87"/>
        <end position="98"/>
    </location>
</feature>
<name>A0A6J4S0V5_9SPHN</name>
<sequence length="105" mass="12493">AHADRRHPRGTRARAGRRERSERDGDDPRQRHRRAARAVRRLLLLRDLPRLRRRGPCRRAPADERGRGRAARHLRPSRGEQPPRLSARPRRRPRRHARNDRAGRL</sequence>
<proteinExistence type="predicted"/>
<dbReference type="AlphaFoldDB" id="A0A6J4S0V5"/>
<organism evidence="2">
    <name type="scientific">uncultured Sphingomonadaceae bacterium</name>
    <dbReference type="NCBI Taxonomy" id="169976"/>
    <lineage>
        <taxon>Bacteria</taxon>
        <taxon>Pseudomonadati</taxon>
        <taxon>Pseudomonadota</taxon>
        <taxon>Alphaproteobacteria</taxon>
        <taxon>Sphingomonadales</taxon>
        <taxon>Sphingomonadaceae</taxon>
        <taxon>environmental samples</taxon>
    </lineage>
</organism>
<feature type="compositionally biased region" description="Basic residues" evidence="1">
    <location>
        <begin position="1"/>
        <end position="15"/>
    </location>
</feature>
<dbReference type="EMBL" id="CADCVW010000012">
    <property type="protein sequence ID" value="CAA9481997.1"/>
    <property type="molecule type" value="Genomic_DNA"/>
</dbReference>
<feature type="non-terminal residue" evidence="2">
    <location>
        <position position="1"/>
    </location>
</feature>
<reference evidence="2" key="1">
    <citation type="submission" date="2020-02" db="EMBL/GenBank/DDBJ databases">
        <authorList>
            <person name="Meier V. D."/>
        </authorList>
    </citation>
    <scope>NUCLEOTIDE SEQUENCE</scope>
    <source>
        <strain evidence="2">AVDCRST_MAG39</strain>
    </source>
</reference>
<gene>
    <name evidence="2" type="ORF">AVDCRST_MAG39-319</name>
</gene>
<feature type="non-terminal residue" evidence="2">
    <location>
        <position position="105"/>
    </location>
</feature>
<evidence type="ECO:0000313" key="2">
    <source>
        <dbReference type="EMBL" id="CAA9481997.1"/>
    </source>
</evidence>
<evidence type="ECO:0000256" key="1">
    <source>
        <dbReference type="SAM" id="MobiDB-lite"/>
    </source>
</evidence>
<feature type="compositionally biased region" description="Basic residues" evidence="1">
    <location>
        <begin position="30"/>
        <end position="40"/>
    </location>
</feature>
<feature type="compositionally biased region" description="Basic and acidic residues" evidence="1">
    <location>
        <begin position="16"/>
        <end position="29"/>
    </location>
</feature>
<feature type="region of interest" description="Disordered" evidence="1">
    <location>
        <begin position="1"/>
        <end position="105"/>
    </location>
</feature>
<protein>
    <submittedName>
        <fullName evidence="2">Ferredoxin, 2Fe-2S</fullName>
    </submittedName>
</protein>
<accession>A0A6J4S0V5</accession>